<dbReference type="PANTHER" id="PTHR38149:SF1">
    <property type="entry name" value="ATPASE"/>
    <property type="match status" value="1"/>
</dbReference>
<dbReference type="InterPro" id="IPR019195">
    <property type="entry name" value="ABC_ATPase_put"/>
</dbReference>
<evidence type="ECO:0000313" key="2">
    <source>
        <dbReference type="EMBL" id="KPL10711.1"/>
    </source>
</evidence>
<dbReference type="PATRIC" id="fig|1703773.3.peg.302"/>
<dbReference type="Proteomes" id="UP000051035">
    <property type="component" value="Unassembled WGS sequence"/>
</dbReference>
<dbReference type="InterPro" id="IPR046833">
    <property type="entry name" value="ABC_N"/>
</dbReference>
<comment type="caution">
    <text evidence="2">The sequence shown here is derived from an EMBL/GenBank/DDBJ whole genome shotgun (WGS) entry which is preliminary data.</text>
</comment>
<reference evidence="2 3" key="1">
    <citation type="journal article" date="2015" name="Microbiome">
        <title>Genomic resolution of linkages in carbon, nitrogen, and sulfur cycling among widespread estuary sediment bacteria.</title>
        <authorList>
            <person name="Baker B.J."/>
            <person name="Lazar C.S."/>
            <person name="Teske A.P."/>
            <person name="Dick G.J."/>
        </authorList>
    </citation>
    <scope>NUCLEOTIDE SEQUENCE [LARGE SCALE GENOMIC DNA]</scope>
    <source>
        <strain evidence="2">SM1_40</strain>
    </source>
</reference>
<proteinExistence type="predicted"/>
<dbReference type="Pfam" id="PF20446">
    <property type="entry name" value="ABC_N"/>
    <property type="match status" value="1"/>
</dbReference>
<accession>A0A0S8JLY2</accession>
<evidence type="ECO:0000259" key="1">
    <source>
        <dbReference type="Pfam" id="PF20446"/>
    </source>
</evidence>
<feature type="domain" description="ATPase of the ABC class N-terminal" evidence="1">
    <location>
        <begin position="1"/>
        <end position="161"/>
    </location>
</feature>
<name>A0A0S8JLY2_UNCT6</name>
<gene>
    <name evidence="2" type="ORF">AMJ71_02135</name>
</gene>
<evidence type="ECO:0000313" key="3">
    <source>
        <dbReference type="Proteomes" id="UP000051035"/>
    </source>
</evidence>
<sequence>MEQLAAKLKRIDGRGYKAYKSIAGRYAFPNFELHVDHVQGDPFAAPSRMRVRVGRDTAGFPRETYAGESRRTALEDFLTRRYRDAINRTAKGRRGSGKSGTIGIIPCGQEILKRSSMVVDDEFVEARFVVGLPARGRTILGKEAETIFFKEIPRIVDGALLFANL</sequence>
<organism evidence="2 3">
    <name type="scientific">candidate division TA06 bacterium SM1_40</name>
    <dbReference type="NCBI Taxonomy" id="1703773"/>
    <lineage>
        <taxon>Bacteria</taxon>
        <taxon>Bacteria division TA06</taxon>
    </lineage>
</organism>
<dbReference type="PANTHER" id="PTHR38149">
    <property type="entry name" value="ATPASE"/>
    <property type="match status" value="1"/>
</dbReference>
<protein>
    <recommendedName>
        <fullName evidence="1">ATPase of the ABC class N-terminal domain-containing protein</fullName>
    </recommendedName>
</protein>
<feature type="non-terminal residue" evidence="2">
    <location>
        <position position="165"/>
    </location>
</feature>
<dbReference type="EMBL" id="LJVA01000014">
    <property type="protein sequence ID" value="KPL10711.1"/>
    <property type="molecule type" value="Genomic_DNA"/>
</dbReference>
<dbReference type="AlphaFoldDB" id="A0A0S8JLY2"/>